<evidence type="ECO:0000313" key="17">
    <source>
        <dbReference type="Proteomes" id="UP000192578"/>
    </source>
</evidence>
<dbReference type="InterPro" id="IPR011051">
    <property type="entry name" value="RmlC_Cupin_sf"/>
</dbReference>
<feature type="binding site" evidence="13">
    <location>
        <position position="383"/>
    </location>
    <ligand>
        <name>homogentisate</name>
        <dbReference type="ChEBI" id="CHEBI:16169"/>
    </ligand>
</feature>
<evidence type="ECO:0000259" key="15">
    <source>
        <dbReference type="Pfam" id="PF20510"/>
    </source>
</evidence>
<dbReference type="OrthoDB" id="1689029at2759"/>
<evidence type="ECO:0000256" key="13">
    <source>
        <dbReference type="PIRSR" id="PIRSR605708-2"/>
    </source>
</evidence>
<comment type="pathway">
    <text evidence="2">Amino-acid degradation; L-phenylalanine degradation; acetoacetate and fumarate from L-phenylalanine: step 4/6.</text>
</comment>
<reference evidence="17" key="1">
    <citation type="submission" date="2017-01" db="EMBL/GenBank/DDBJ databases">
        <title>Comparative genomics of anhydrobiosis in the tardigrade Hypsibius dujardini.</title>
        <authorList>
            <person name="Yoshida Y."/>
            <person name="Koutsovoulos G."/>
            <person name="Laetsch D."/>
            <person name="Stevens L."/>
            <person name="Kumar S."/>
            <person name="Horikawa D."/>
            <person name="Ishino K."/>
            <person name="Komine S."/>
            <person name="Tomita M."/>
            <person name="Blaxter M."/>
            <person name="Arakawa K."/>
        </authorList>
    </citation>
    <scope>NUCLEOTIDE SEQUENCE [LARGE SCALE GENOMIC DNA]</scope>
    <source>
        <strain evidence="17">Z151</strain>
    </source>
</reference>
<dbReference type="GO" id="GO:0004411">
    <property type="term" value="F:homogentisate 1,2-dioxygenase activity"/>
    <property type="evidence" value="ECO:0007669"/>
    <property type="project" value="UniProtKB-EC"/>
</dbReference>
<dbReference type="GO" id="GO:0006570">
    <property type="term" value="P:tyrosine metabolic process"/>
    <property type="evidence" value="ECO:0007669"/>
    <property type="project" value="InterPro"/>
</dbReference>
<comment type="caution">
    <text evidence="16">The sequence shown here is derived from an EMBL/GenBank/DDBJ whole genome shotgun (WGS) entry which is preliminary data.</text>
</comment>
<feature type="domain" description="Homogentisate 1,2-dioxygenase N-terminal" evidence="15">
    <location>
        <begin position="12"/>
        <end position="285"/>
    </location>
</feature>
<evidence type="ECO:0000256" key="9">
    <source>
        <dbReference type="ARBA" id="ARBA00023004"/>
    </source>
</evidence>
<evidence type="ECO:0000313" key="16">
    <source>
        <dbReference type="EMBL" id="OQV20392.1"/>
    </source>
</evidence>
<evidence type="ECO:0000256" key="7">
    <source>
        <dbReference type="ARBA" id="ARBA00022964"/>
    </source>
</evidence>
<dbReference type="CDD" id="cd07000">
    <property type="entry name" value="cupin_HGO_N"/>
    <property type="match status" value="1"/>
</dbReference>
<dbReference type="AlphaFoldDB" id="A0A1W0WZ58"/>
<dbReference type="EMBL" id="MTYJ01000031">
    <property type="protein sequence ID" value="OQV20392.1"/>
    <property type="molecule type" value="Genomic_DNA"/>
</dbReference>
<keyword evidence="7" id="KW-0223">Dioxygenase</keyword>
<dbReference type="EC" id="1.13.11.5" evidence="4"/>
<protein>
    <recommendedName>
        <fullName evidence="5">Homogentisate 1,2-dioxygenase</fullName>
        <ecNumber evidence="4">1.13.11.5</ecNumber>
    </recommendedName>
    <alternativeName>
        <fullName evidence="10">Homogentisate oxygenase</fullName>
    </alternativeName>
    <alternativeName>
        <fullName evidence="11">Homogentisic acid oxidase</fullName>
    </alternativeName>
    <alternativeName>
        <fullName evidence="12">Homogentisicase</fullName>
    </alternativeName>
</protein>
<evidence type="ECO:0000256" key="12">
    <source>
        <dbReference type="ARBA" id="ARBA00033225"/>
    </source>
</evidence>
<evidence type="ECO:0000256" key="3">
    <source>
        <dbReference type="ARBA" id="ARBA00007757"/>
    </source>
</evidence>
<dbReference type="Pfam" id="PF04209">
    <property type="entry name" value="HgmA_C"/>
    <property type="match status" value="1"/>
</dbReference>
<evidence type="ECO:0000256" key="4">
    <source>
        <dbReference type="ARBA" id="ARBA00013127"/>
    </source>
</evidence>
<dbReference type="GO" id="GO:0005737">
    <property type="term" value="C:cytoplasm"/>
    <property type="evidence" value="ECO:0007669"/>
    <property type="project" value="TreeGrafter"/>
</dbReference>
<feature type="domain" description="Homogentisate 1,2-dioxygenase C-terminal" evidence="14">
    <location>
        <begin position="286"/>
        <end position="446"/>
    </location>
</feature>
<dbReference type="Proteomes" id="UP000192578">
    <property type="component" value="Unassembled WGS sequence"/>
</dbReference>
<dbReference type="Gene3D" id="2.60.120.10">
    <property type="entry name" value="Jelly Rolls"/>
    <property type="match status" value="1"/>
</dbReference>
<evidence type="ECO:0000256" key="6">
    <source>
        <dbReference type="ARBA" id="ARBA00022723"/>
    </source>
</evidence>
<dbReference type="PANTHER" id="PTHR11056">
    <property type="entry name" value="HOMOGENTISATE 1,2-DIOXYGENASE"/>
    <property type="match status" value="1"/>
</dbReference>
<evidence type="ECO:0000256" key="5">
    <source>
        <dbReference type="ARBA" id="ARBA00018757"/>
    </source>
</evidence>
<dbReference type="UniPathway" id="UPA00139">
    <property type="reaction ID" value="UER00339"/>
</dbReference>
<evidence type="ECO:0000256" key="11">
    <source>
        <dbReference type="ARBA" id="ARBA00030437"/>
    </source>
</evidence>
<proteinExistence type="inferred from homology"/>
<dbReference type="GO" id="GO:0006559">
    <property type="term" value="P:L-phenylalanine catabolic process"/>
    <property type="evidence" value="ECO:0007669"/>
    <property type="project" value="UniProtKB-UniPathway"/>
</dbReference>
<dbReference type="Pfam" id="PF20510">
    <property type="entry name" value="HgmA_N"/>
    <property type="match status" value="1"/>
</dbReference>
<keyword evidence="8" id="KW-0560">Oxidoreductase</keyword>
<comment type="cofactor">
    <cofactor evidence="1 13">
        <name>Fe cation</name>
        <dbReference type="ChEBI" id="CHEBI:24875"/>
    </cofactor>
</comment>
<evidence type="ECO:0000256" key="8">
    <source>
        <dbReference type="ARBA" id="ARBA00023002"/>
    </source>
</evidence>
<evidence type="ECO:0000256" key="1">
    <source>
        <dbReference type="ARBA" id="ARBA00001962"/>
    </source>
</evidence>
<dbReference type="SUPFAM" id="SSF51182">
    <property type="entry name" value="RmlC-like cupins"/>
    <property type="match status" value="1"/>
</dbReference>
<comment type="similarity">
    <text evidence="3">Belongs to the homogentisate dioxygenase family.</text>
</comment>
<dbReference type="InterPro" id="IPR014710">
    <property type="entry name" value="RmlC-like_jellyroll"/>
</dbReference>
<keyword evidence="6 13" id="KW-0479">Metal-binding</keyword>
<evidence type="ECO:0000256" key="2">
    <source>
        <dbReference type="ARBA" id="ARBA00004704"/>
    </source>
</evidence>
<gene>
    <name evidence="16" type="ORF">BV898_05678</name>
</gene>
<evidence type="ECO:0000256" key="10">
    <source>
        <dbReference type="ARBA" id="ARBA00030235"/>
    </source>
</evidence>
<dbReference type="InterPro" id="IPR046451">
    <property type="entry name" value="HgmA_C"/>
</dbReference>
<dbReference type="PANTHER" id="PTHR11056:SF0">
    <property type="entry name" value="HOMOGENTISATE 1,2-DIOXYGENASE"/>
    <property type="match status" value="1"/>
</dbReference>
<evidence type="ECO:0000259" key="14">
    <source>
        <dbReference type="Pfam" id="PF04209"/>
    </source>
</evidence>
<sequence length="459" mass="51036">MSSNDINENQLKYLTGFGNDFQSEDPRCPRALPEGQNTPQTCPYGLYAESMNGSSFTAPRGTNKRAWFYRIRPSVCHGPFTKYEQPFLTDNWHAFPASPNHPRWQPFLLPKDTDNVDFVDGLRTLAGAGSAKDRRGCAIHIYVCNQSMGDRAFYNSDGDFLIVPQQGELNILTEFGRMVVAPGEVCVIQQGMRFHVAVDGPSRGYILETFEGHFRLPDLGLIGANGLANPRDFLTPVALYEDRDELPDYELINKFGGSLFEAHQNHSPFDVVAWHGNYVPYKYDLRKFVPVNTVARDYCDPTVFTVLTAPSGINGGPAVADFLAISERWEVTENTFRPSYFHRNCAVEFMGKITDSPSQSATGALPGGIQPGGAQMTAYETAHGPSANATEHAFREELKPTKVFQDTLVFFFLSPLNLTLTAFGQSGCGVYDDSMHESWIGIKKHFNPTKRELALPTTV</sequence>
<dbReference type="GO" id="GO:0046872">
    <property type="term" value="F:metal ion binding"/>
    <property type="evidence" value="ECO:0007669"/>
    <property type="project" value="UniProtKB-KW"/>
</dbReference>
<keyword evidence="17" id="KW-1185">Reference proteome</keyword>
<dbReference type="InterPro" id="IPR005708">
    <property type="entry name" value="Homogentis_dOase"/>
</dbReference>
<dbReference type="InterPro" id="IPR046452">
    <property type="entry name" value="HgmA_N"/>
</dbReference>
<dbReference type="NCBIfam" id="TIGR01015">
    <property type="entry name" value="hmgA"/>
    <property type="match status" value="1"/>
</dbReference>
<feature type="binding site" evidence="13">
    <location>
        <position position="348"/>
    </location>
    <ligand>
        <name>Fe cation</name>
        <dbReference type="ChEBI" id="CHEBI:24875"/>
    </ligand>
</feature>
<keyword evidence="9 13" id="KW-0408">Iron</keyword>
<feature type="binding site" evidence="13">
    <location>
        <position position="383"/>
    </location>
    <ligand>
        <name>Fe cation</name>
        <dbReference type="ChEBI" id="CHEBI:24875"/>
    </ligand>
</feature>
<organism evidence="16 17">
    <name type="scientific">Hypsibius exemplaris</name>
    <name type="common">Freshwater tardigrade</name>
    <dbReference type="NCBI Taxonomy" id="2072580"/>
    <lineage>
        <taxon>Eukaryota</taxon>
        <taxon>Metazoa</taxon>
        <taxon>Ecdysozoa</taxon>
        <taxon>Tardigrada</taxon>
        <taxon>Eutardigrada</taxon>
        <taxon>Parachela</taxon>
        <taxon>Hypsibioidea</taxon>
        <taxon>Hypsibiidae</taxon>
        <taxon>Hypsibius</taxon>
    </lineage>
</organism>
<feature type="binding site" evidence="13">
    <location>
        <position position="342"/>
    </location>
    <ligand>
        <name>Fe cation</name>
        <dbReference type="ChEBI" id="CHEBI:24875"/>
    </ligand>
</feature>
<accession>A0A1W0WZ58</accession>
<name>A0A1W0WZ58_HYPEX</name>